<feature type="region of interest" description="Disordered" evidence="1">
    <location>
        <begin position="221"/>
        <end position="464"/>
    </location>
</feature>
<feature type="compositionally biased region" description="Acidic residues" evidence="1">
    <location>
        <begin position="391"/>
        <end position="452"/>
    </location>
</feature>
<keyword evidence="3" id="KW-1185">Reference proteome</keyword>
<keyword evidence="2" id="KW-0560">Oxidoreductase</keyword>
<protein>
    <submittedName>
        <fullName evidence="2">Glycerol dehydrogenase</fullName>
        <ecNumber evidence="2">1.1.1.6</ecNumber>
    </submittedName>
</protein>
<dbReference type="RefSeq" id="WP_071932846.1">
    <property type="nucleotide sequence ID" value="NZ_CP016804.1"/>
</dbReference>
<proteinExistence type="predicted"/>
<name>A0A1J1ABV6_9EURY</name>
<evidence type="ECO:0000256" key="1">
    <source>
        <dbReference type="SAM" id="MobiDB-lite"/>
    </source>
</evidence>
<dbReference type="OrthoDB" id="56523at2157"/>
<dbReference type="EC" id="1.1.1.6" evidence="2"/>
<evidence type="ECO:0000313" key="2">
    <source>
        <dbReference type="EMBL" id="APE95223.1"/>
    </source>
</evidence>
<feature type="compositionally biased region" description="Acidic residues" evidence="1">
    <location>
        <begin position="330"/>
        <end position="357"/>
    </location>
</feature>
<dbReference type="AlphaFoldDB" id="A0A1J1ABV6"/>
<dbReference type="Proteomes" id="UP000186165">
    <property type="component" value="Chromosome"/>
</dbReference>
<dbReference type="GeneID" id="30417286"/>
<dbReference type="EMBL" id="CP016804">
    <property type="protein sequence ID" value="APE95223.1"/>
    <property type="molecule type" value="Genomic_DNA"/>
</dbReference>
<gene>
    <name evidence="2" type="primary">gldA</name>
    <name evidence="2" type="ORF">HSR6_0766</name>
</gene>
<evidence type="ECO:0000313" key="3">
    <source>
        <dbReference type="Proteomes" id="UP000186165"/>
    </source>
</evidence>
<feature type="compositionally biased region" description="Acidic residues" evidence="1">
    <location>
        <begin position="375"/>
        <end position="384"/>
    </location>
</feature>
<accession>A0A1J1ABV6</accession>
<dbReference type="KEGG" id="hhsr:HSR6_0766"/>
<reference evidence="3" key="1">
    <citation type="submission" date="2016-08" db="EMBL/GenBank/DDBJ databases">
        <title>Discovery of first anaerobic lithoheterotrophic haloarchae widely represented in hypersaline habitats.</title>
        <authorList>
            <person name="Sorokin D.Y."/>
            <person name="Kublanov I.V."/>
            <person name="Roman P."/>
            <person name="Sinninghe Damste J.S."/>
            <person name="Golyshin P.N."/>
            <person name="Rojo D."/>
            <person name="Ciordia S."/>
            <person name="Mena Md.C."/>
            <person name="Ferrer M."/>
            <person name="Smedile F."/>
            <person name="Messina E."/>
            <person name="La Cono V."/>
            <person name="Yakimov M.M."/>
        </authorList>
    </citation>
    <scope>NUCLEOTIDE SEQUENCE [LARGE SCALE GENOMIC DNA]</scope>
    <source>
        <strain evidence="3">HSR6</strain>
    </source>
</reference>
<feature type="compositionally biased region" description="Low complexity" evidence="1">
    <location>
        <begin position="260"/>
        <end position="277"/>
    </location>
</feature>
<feature type="compositionally biased region" description="Low complexity" evidence="1">
    <location>
        <begin position="298"/>
        <end position="329"/>
    </location>
</feature>
<organism evidence="2 3">
    <name type="scientific">Halodesulfurarchaeum formicicum</name>
    <dbReference type="NCBI Taxonomy" id="1873524"/>
    <lineage>
        <taxon>Archaea</taxon>
        <taxon>Methanobacteriati</taxon>
        <taxon>Methanobacteriota</taxon>
        <taxon>Stenosarchaea group</taxon>
        <taxon>Halobacteria</taxon>
        <taxon>Halobacteriales</taxon>
        <taxon>Halobacteriaceae</taxon>
        <taxon>Halodesulfurarchaeum</taxon>
    </lineage>
</organism>
<feature type="compositionally biased region" description="Acidic residues" evidence="1">
    <location>
        <begin position="249"/>
        <end position="259"/>
    </location>
</feature>
<dbReference type="GO" id="GO:0008888">
    <property type="term" value="F:glycerol dehydrogenase (NAD+) activity"/>
    <property type="evidence" value="ECO:0007669"/>
    <property type="project" value="UniProtKB-EC"/>
</dbReference>
<sequence>MSGAAPTREVAYRVFADEFEAATYTYAESDEERAPQYLVTPTGARVNRVFVVGALTETEEVSDGVLRARIVDPSGAFVCYAGQYQPDALAFFEAAEPPMFVALTGKARTFEPEDSDRIFTSLRPERVNEVDANTRDSWIVQTAVQTLERTGLMAMALDAPERGDELEARLIDAGASPALAAGIPRAISAYEPTTGYLEAVQEMALSAVEMVAGETDAVESVDFAPDEGGDGTVLTGFTDITLGDSIAEPVEESDTESSEPADTGTTEPTDAPAATETGEADPIEPTTDSEPAAEPETEPAAATADEAAPNTPATEPETEAAETTMADTAPEAESDVSEPPTDEAEEDELYELSEEERAEVKENFDVGFESGAEFEPSEGAETPEETQGVAAEEEDSAAEDVSEEQPDTTDTDQADPEAEENTDTDTEADEADTQATEGETDETDEEIEEETDAGYPQAANLSEGEVQNLVVNTLQELGDGDGVPRPELIETLEDRHGLSEDAIENAIEDALLGGRCFESGADALKPI</sequence>